<dbReference type="InterPro" id="IPR003760">
    <property type="entry name" value="PnrA-like"/>
</dbReference>
<keyword evidence="6" id="KW-0449">Lipoprotein</keyword>
<proteinExistence type="inferred from homology"/>
<dbReference type="STRING" id="118967.SAMN02745191_1625"/>
<evidence type="ECO:0000256" key="6">
    <source>
        <dbReference type="ARBA" id="ARBA00023288"/>
    </source>
</evidence>
<dbReference type="InterPro" id="IPR028082">
    <property type="entry name" value="Peripla_BP_I"/>
</dbReference>
<accession>A0A1T4NH06</accession>
<evidence type="ECO:0000256" key="5">
    <source>
        <dbReference type="ARBA" id="ARBA00023136"/>
    </source>
</evidence>
<dbReference type="Pfam" id="PF02608">
    <property type="entry name" value="Bmp"/>
    <property type="match status" value="1"/>
</dbReference>
<feature type="chain" id="PRO_5010539532" evidence="7">
    <location>
        <begin position="27"/>
        <end position="363"/>
    </location>
</feature>
<dbReference type="PROSITE" id="PS51257">
    <property type="entry name" value="PROKAR_LIPOPROTEIN"/>
    <property type="match status" value="1"/>
</dbReference>
<feature type="signal peptide" evidence="7">
    <location>
        <begin position="1"/>
        <end position="26"/>
    </location>
</feature>
<keyword evidence="10" id="KW-1185">Reference proteome</keyword>
<dbReference type="EMBL" id="FUWY01000004">
    <property type="protein sequence ID" value="SJZ78403.1"/>
    <property type="molecule type" value="Genomic_DNA"/>
</dbReference>
<feature type="domain" description="ABC transporter substrate-binding protein PnrA-like" evidence="8">
    <location>
        <begin position="51"/>
        <end position="351"/>
    </location>
</feature>
<gene>
    <name evidence="9" type="ORF">SAMN02745191_1625</name>
</gene>
<keyword evidence="5" id="KW-0472">Membrane</keyword>
<dbReference type="Gene3D" id="3.40.50.2300">
    <property type="match status" value="2"/>
</dbReference>
<evidence type="ECO:0000256" key="2">
    <source>
        <dbReference type="ARBA" id="ARBA00008610"/>
    </source>
</evidence>
<comment type="subcellular location">
    <subcellularLocation>
        <location evidence="1">Cell membrane</location>
        <topology evidence="1">Lipid-anchor</topology>
    </subcellularLocation>
</comment>
<dbReference type="PANTHER" id="PTHR34296:SF2">
    <property type="entry name" value="ABC TRANSPORTER GUANOSINE-BINDING PROTEIN NUPN"/>
    <property type="match status" value="1"/>
</dbReference>
<evidence type="ECO:0000256" key="3">
    <source>
        <dbReference type="ARBA" id="ARBA00022475"/>
    </source>
</evidence>
<evidence type="ECO:0000256" key="4">
    <source>
        <dbReference type="ARBA" id="ARBA00022729"/>
    </source>
</evidence>
<comment type="similarity">
    <text evidence="2">Belongs to the BMP lipoprotein family.</text>
</comment>
<evidence type="ECO:0000256" key="1">
    <source>
        <dbReference type="ARBA" id="ARBA00004193"/>
    </source>
</evidence>
<dbReference type="PANTHER" id="PTHR34296">
    <property type="entry name" value="TRANSCRIPTIONAL ACTIVATOR PROTEIN MED"/>
    <property type="match status" value="1"/>
</dbReference>
<name>A0A1T4NH06_9FIRM</name>
<organism evidence="9 10">
    <name type="scientific">Anaerorhabdus furcosa</name>
    <dbReference type="NCBI Taxonomy" id="118967"/>
    <lineage>
        <taxon>Bacteria</taxon>
        <taxon>Bacillati</taxon>
        <taxon>Bacillota</taxon>
        <taxon>Erysipelotrichia</taxon>
        <taxon>Erysipelotrichales</taxon>
        <taxon>Erysipelotrichaceae</taxon>
        <taxon>Anaerorhabdus</taxon>
    </lineage>
</organism>
<keyword evidence="4 7" id="KW-0732">Signal</keyword>
<protein>
    <submittedName>
        <fullName evidence="9">Basic membrane protein A</fullName>
    </submittedName>
</protein>
<keyword evidence="3" id="KW-1003">Cell membrane</keyword>
<evidence type="ECO:0000313" key="10">
    <source>
        <dbReference type="Proteomes" id="UP000243297"/>
    </source>
</evidence>
<reference evidence="10" key="1">
    <citation type="submission" date="2017-02" db="EMBL/GenBank/DDBJ databases">
        <authorList>
            <person name="Varghese N."/>
            <person name="Submissions S."/>
        </authorList>
    </citation>
    <scope>NUCLEOTIDE SEQUENCE [LARGE SCALE GENOMIC DNA]</scope>
    <source>
        <strain evidence="10">ATCC 25662</strain>
    </source>
</reference>
<dbReference type="AlphaFoldDB" id="A0A1T4NH06"/>
<evidence type="ECO:0000313" key="9">
    <source>
        <dbReference type="EMBL" id="SJZ78403.1"/>
    </source>
</evidence>
<dbReference type="InterPro" id="IPR050957">
    <property type="entry name" value="BMP_lipoprotein"/>
</dbReference>
<dbReference type="SUPFAM" id="SSF53822">
    <property type="entry name" value="Periplasmic binding protein-like I"/>
    <property type="match status" value="1"/>
</dbReference>
<dbReference type="CDD" id="cd06354">
    <property type="entry name" value="PBP1_PrnA-like"/>
    <property type="match status" value="1"/>
</dbReference>
<sequence length="363" mass="37670">MKKVFKSALVLLLAGAMIAGCSSKPAATATPTPEGDGGKTATTCPVKIGLVTDTGGVDDKSFNQSAWEGLVAYAEENGFSTEKGVCIDYLQSTSDADYIPNLSTFADEGFDLVIAVGYLFQEAIDTVSANYPDKNFLFIDSVSENANVMSAVYNAEQGSYLVGIAAGLEAKANGSNKVGFVGGMEGDLIGAFQAGYEQGVLAANPDATIYVDYADSFSDDSKGQALAVKQYDAGATVIYQAAGAAGNGVIKEAKERGGVWAIGVDKDQYKDGEVDGKSIILTSMIKRVDISTKTAAQAILEGKFQGGPVVFNLENEGVGAELSTGRNLSDETIKAIEEYATKIKGGEIEVSAVPVIANGASNK</sequence>
<dbReference type="GO" id="GO:0005886">
    <property type="term" value="C:plasma membrane"/>
    <property type="evidence" value="ECO:0007669"/>
    <property type="project" value="UniProtKB-SubCell"/>
</dbReference>
<dbReference type="OrthoDB" id="1101949at2"/>
<evidence type="ECO:0000259" key="8">
    <source>
        <dbReference type="Pfam" id="PF02608"/>
    </source>
</evidence>
<dbReference type="Proteomes" id="UP000243297">
    <property type="component" value="Unassembled WGS sequence"/>
</dbReference>
<dbReference type="RefSeq" id="WP_078712018.1">
    <property type="nucleotide sequence ID" value="NZ_FUWY01000004.1"/>
</dbReference>
<evidence type="ECO:0000256" key="7">
    <source>
        <dbReference type="SAM" id="SignalP"/>
    </source>
</evidence>